<feature type="non-terminal residue" evidence="7">
    <location>
        <position position="1"/>
    </location>
</feature>
<dbReference type="PROSITE" id="PS00232">
    <property type="entry name" value="CADHERIN_1"/>
    <property type="match status" value="1"/>
</dbReference>
<keyword evidence="2" id="KW-0677">Repeat</keyword>
<dbReference type="PANTHER" id="PTHR24027:SF438">
    <property type="entry name" value="CADHERIN 23"/>
    <property type="match status" value="1"/>
</dbReference>
<dbReference type="Gene3D" id="2.60.40.60">
    <property type="entry name" value="Cadherins"/>
    <property type="match status" value="1"/>
</dbReference>
<evidence type="ECO:0000313" key="7">
    <source>
        <dbReference type="EMBL" id="MED6252936.1"/>
    </source>
</evidence>
<evidence type="ECO:0000256" key="5">
    <source>
        <dbReference type="PROSITE-ProRule" id="PRU00043"/>
    </source>
</evidence>
<comment type="subcellular location">
    <subcellularLocation>
        <location evidence="1">Membrane</location>
    </subcellularLocation>
</comment>
<dbReference type="SUPFAM" id="SSF49313">
    <property type="entry name" value="Cadherin-like"/>
    <property type="match status" value="1"/>
</dbReference>
<dbReference type="InterPro" id="IPR020894">
    <property type="entry name" value="Cadherin_CS"/>
</dbReference>
<evidence type="ECO:0000256" key="1">
    <source>
        <dbReference type="ARBA" id="ARBA00004370"/>
    </source>
</evidence>
<evidence type="ECO:0000259" key="6">
    <source>
        <dbReference type="PROSITE" id="PS50268"/>
    </source>
</evidence>
<dbReference type="PROSITE" id="PS50268">
    <property type="entry name" value="CADHERIN_2"/>
    <property type="match status" value="1"/>
</dbReference>
<dbReference type="CDD" id="cd11304">
    <property type="entry name" value="Cadherin_repeat"/>
    <property type="match status" value="1"/>
</dbReference>
<organism evidence="7 8">
    <name type="scientific">Ataeniobius toweri</name>
    <dbReference type="NCBI Taxonomy" id="208326"/>
    <lineage>
        <taxon>Eukaryota</taxon>
        <taxon>Metazoa</taxon>
        <taxon>Chordata</taxon>
        <taxon>Craniata</taxon>
        <taxon>Vertebrata</taxon>
        <taxon>Euteleostomi</taxon>
        <taxon>Actinopterygii</taxon>
        <taxon>Neopterygii</taxon>
        <taxon>Teleostei</taxon>
        <taxon>Neoteleostei</taxon>
        <taxon>Acanthomorphata</taxon>
        <taxon>Ovalentaria</taxon>
        <taxon>Atherinomorphae</taxon>
        <taxon>Cyprinodontiformes</taxon>
        <taxon>Goodeidae</taxon>
        <taxon>Ataeniobius</taxon>
    </lineage>
</organism>
<evidence type="ECO:0000256" key="4">
    <source>
        <dbReference type="ARBA" id="ARBA00023136"/>
    </source>
</evidence>
<dbReference type="InterPro" id="IPR015919">
    <property type="entry name" value="Cadherin-like_sf"/>
</dbReference>
<reference evidence="7 8" key="1">
    <citation type="submission" date="2021-07" db="EMBL/GenBank/DDBJ databases">
        <authorList>
            <person name="Palmer J.M."/>
        </authorList>
    </citation>
    <scope>NUCLEOTIDE SEQUENCE [LARGE SCALE GENOMIC DNA]</scope>
    <source>
        <strain evidence="7 8">AT_MEX2019</strain>
        <tissue evidence="7">Muscle</tissue>
    </source>
</reference>
<name>A0ABU7BQK2_9TELE</name>
<feature type="domain" description="Cadherin" evidence="6">
    <location>
        <begin position="4"/>
        <end position="103"/>
    </location>
</feature>
<dbReference type="EMBL" id="JAHUTI010063115">
    <property type="protein sequence ID" value="MED6252936.1"/>
    <property type="molecule type" value="Genomic_DNA"/>
</dbReference>
<dbReference type="InterPro" id="IPR002126">
    <property type="entry name" value="Cadherin-like_dom"/>
</dbReference>
<evidence type="ECO:0000256" key="3">
    <source>
        <dbReference type="ARBA" id="ARBA00022837"/>
    </source>
</evidence>
<dbReference type="InterPro" id="IPR039808">
    <property type="entry name" value="Cadherin"/>
</dbReference>
<gene>
    <name evidence="7" type="primary">PCDH15_6</name>
    <name evidence="7" type="ORF">ATANTOWER_019588</name>
</gene>
<evidence type="ECO:0000313" key="8">
    <source>
        <dbReference type="Proteomes" id="UP001345963"/>
    </source>
</evidence>
<protein>
    <submittedName>
        <fullName evidence="7">Protocadherin-15</fullName>
    </submittedName>
</protein>
<dbReference type="Pfam" id="PF00028">
    <property type="entry name" value="Cadherin"/>
    <property type="match status" value="1"/>
</dbReference>
<dbReference type="PANTHER" id="PTHR24027">
    <property type="entry name" value="CADHERIN-23"/>
    <property type="match status" value="1"/>
</dbReference>
<feature type="non-terminal residue" evidence="7">
    <location>
        <position position="126"/>
    </location>
</feature>
<proteinExistence type="predicted"/>
<dbReference type="SMART" id="SM00112">
    <property type="entry name" value="CA"/>
    <property type="match status" value="1"/>
</dbReference>
<evidence type="ECO:0000256" key="2">
    <source>
        <dbReference type="ARBA" id="ARBA00022737"/>
    </source>
</evidence>
<comment type="caution">
    <text evidence="7">The sequence shown here is derived from an EMBL/GenBank/DDBJ whole genome shotgun (WGS) entry which is preliminary data.</text>
</comment>
<keyword evidence="4" id="KW-0472">Membrane</keyword>
<accession>A0ABU7BQK2</accession>
<keyword evidence="8" id="KW-1185">Reference proteome</keyword>
<sequence>FSPVSEEAAVGTLVGFIMAAAVNQTIVYSIVEGNEEGVFSMNETTGEISTAKPLDYETNSSYVLKVEADSMRVVSSNLRAPSKSNIARVVIDVQDENDHPPVFTRSLYIGGVAEDAKTFTSVLQVQ</sequence>
<dbReference type="Proteomes" id="UP001345963">
    <property type="component" value="Unassembled WGS sequence"/>
</dbReference>
<keyword evidence="3 5" id="KW-0106">Calcium</keyword>
<dbReference type="PRINTS" id="PR00205">
    <property type="entry name" value="CADHERIN"/>
</dbReference>